<dbReference type="InterPro" id="IPR058248">
    <property type="entry name" value="Lxx211020-like"/>
</dbReference>
<name>A0A7C1FKJ4_9CHLR</name>
<evidence type="ECO:0000313" key="3">
    <source>
        <dbReference type="EMBL" id="HDX31353.1"/>
    </source>
</evidence>
<dbReference type="EMBL" id="DSMG01000083">
    <property type="protein sequence ID" value="HDX31353.1"/>
    <property type="molecule type" value="Genomic_DNA"/>
</dbReference>
<dbReference type="InterPro" id="IPR007410">
    <property type="entry name" value="LpqE-like"/>
</dbReference>
<feature type="region of interest" description="Disordered" evidence="1">
    <location>
        <begin position="219"/>
        <end position="261"/>
    </location>
</feature>
<keyword evidence="2" id="KW-1133">Transmembrane helix</keyword>
<evidence type="ECO:0000256" key="2">
    <source>
        <dbReference type="SAM" id="Phobius"/>
    </source>
</evidence>
<gene>
    <name evidence="3" type="ORF">ENQ20_07645</name>
</gene>
<keyword evidence="2" id="KW-0472">Membrane</keyword>
<dbReference type="PANTHER" id="PTHR36302">
    <property type="entry name" value="BLR7088 PROTEIN"/>
    <property type="match status" value="1"/>
</dbReference>
<protein>
    <submittedName>
        <fullName evidence="3">Copper chaperone PCu(A)C</fullName>
    </submittedName>
</protein>
<keyword evidence="2" id="KW-0812">Transmembrane</keyword>
<comment type="caution">
    <text evidence="3">The sequence shown here is derived from an EMBL/GenBank/DDBJ whole genome shotgun (WGS) entry which is preliminary data.</text>
</comment>
<accession>A0A7C1FKJ4</accession>
<dbReference type="AlphaFoldDB" id="A0A7C1FKJ4"/>
<feature type="compositionally biased region" description="Basic and acidic residues" evidence="1">
    <location>
        <begin position="223"/>
        <end position="256"/>
    </location>
</feature>
<organism evidence="3">
    <name type="scientific">Caldilinea aerophila</name>
    <dbReference type="NCBI Taxonomy" id="133453"/>
    <lineage>
        <taxon>Bacteria</taxon>
        <taxon>Bacillati</taxon>
        <taxon>Chloroflexota</taxon>
        <taxon>Caldilineae</taxon>
        <taxon>Caldilineales</taxon>
        <taxon>Caldilineaceae</taxon>
        <taxon>Caldilinea</taxon>
    </lineage>
</organism>
<evidence type="ECO:0000256" key="1">
    <source>
        <dbReference type="SAM" id="MobiDB-lite"/>
    </source>
</evidence>
<dbReference type="Pfam" id="PF04314">
    <property type="entry name" value="PCuAC"/>
    <property type="match status" value="1"/>
</dbReference>
<proteinExistence type="predicted"/>
<dbReference type="InterPro" id="IPR036182">
    <property type="entry name" value="PCuAC_sf"/>
</dbReference>
<dbReference type="Gene3D" id="2.60.40.1890">
    <property type="entry name" value="PCu(A)C copper chaperone"/>
    <property type="match status" value="1"/>
</dbReference>
<dbReference type="SUPFAM" id="SSF110087">
    <property type="entry name" value="DR1885-like metal-binding protein"/>
    <property type="match status" value="1"/>
</dbReference>
<feature type="transmembrane region" description="Helical" evidence="2">
    <location>
        <begin position="48"/>
        <end position="67"/>
    </location>
</feature>
<reference evidence="3" key="1">
    <citation type="journal article" date="2020" name="mSystems">
        <title>Genome- and Community-Level Interaction Insights into Carbon Utilization and Element Cycling Functions of Hydrothermarchaeota in Hydrothermal Sediment.</title>
        <authorList>
            <person name="Zhou Z."/>
            <person name="Liu Y."/>
            <person name="Xu W."/>
            <person name="Pan J."/>
            <person name="Luo Z.H."/>
            <person name="Li M."/>
        </authorList>
    </citation>
    <scope>NUCLEOTIDE SEQUENCE [LARGE SCALE GENOMIC DNA]</scope>
    <source>
        <strain evidence="3">SpSt-289</strain>
    </source>
</reference>
<dbReference type="PANTHER" id="PTHR36302:SF1">
    <property type="entry name" value="COPPER CHAPERONE PCU(A)C"/>
    <property type="match status" value="1"/>
</dbReference>
<sequence length="356" mass="38498">MITVLDAGYTSRSTVPLWRVRRLHSSVNNTIVMFPGKGKMMRTSAYRFIVYLLALPLLFAGCTIAPVQPMTPMAGADAMATEPALPEPEPGKLTIVDVRARPAPLAGGTGAVYFTVLNGLDQDIRLVSASTSAANVVETHETVSENSVMRMIPLPDGYAIPAGEALVLKPGGKHIMLIDVVRPLQPGDEFSLTVNFDNGESIELTVPVLDMEMQMPMQSMEHGSSHDYGDAKEESSADPHSEAKAEEAAHDHEHGAMSHSESTMAAIKTLPIRAMHKLDEDLHRGNTIDLDAALKTVQELIDKLDAASWPDDLKDAVRSIRSKANDLYAALSNNDLSAAKELAADLHDLLHELEGH</sequence>